<evidence type="ECO:0000313" key="3">
    <source>
        <dbReference type="EMBL" id="RBP00422.1"/>
    </source>
</evidence>
<dbReference type="AlphaFoldDB" id="A0A366EDG3"/>
<feature type="compositionally biased region" description="Acidic residues" evidence="1">
    <location>
        <begin position="44"/>
        <end position="53"/>
    </location>
</feature>
<comment type="caution">
    <text evidence="3">The sequence shown here is derived from an EMBL/GenBank/DDBJ whole genome shotgun (WGS) entry which is preliminary data.</text>
</comment>
<evidence type="ECO:0000313" key="4">
    <source>
        <dbReference type="Proteomes" id="UP000252254"/>
    </source>
</evidence>
<sequence length="114" mass="13275">MKIFRYIVIILSVVLIGIMSYFGVILYQDFTAVDSNQSQVKDEEQTEQGDSEETQQVTELSEEKFENSEAENLNPFGDSTPQQQLTDKDYQNYIHQMSHQQVEAEEKAFINRKE</sequence>
<dbReference type="RefSeq" id="WP_113867123.1">
    <property type="nucleotide sequence ID" value="NZ_BAABQN010000002.1"/>
</dbReference>
<reference evidence="3 4" key="1">
    <citation type="submission" date="2018-06" db="EMBL/GenBank/DDBJ databases">
        <title>Genomic Encyclopedia of Type Strains, Phase IV (KMG-IV): sequencing the most valuable type-strain genomes for metagenomic binning, comparative biology and taxonomic classification.</title>
        <authorList>
            <person name="Goeker M."/>
        </authorList>
    </citation>
    <scope>NUCLEOTIDE SEQUENCE [LARGE SCALE GENOMIC DNA]</scope>
    <source>
        <strain evidence="3 4">DSM 15140</strain>
    </source>
</reference>
<dbReference type="Proteomes" id="UP000252254">
    <property type="component" value="Unassembled WGS sequence"/>
</dbReference>
<keyword evidence="2" id="KW-0812">Transmembrane</keyword>
<feature type="region of interest" description="Disordered" evidence="1">
    <location>
        <begin position="36"/>
        <end position="88"/>
    </location>
</feature>
<protein>
    <submittedName>
        <fullName evidence="3">Uncharacterized protein</fullName>
    </submittedName>
</protein>
<dbReference type="EMBL" id="QNRI01000002">
    <property type="protein sequence ID" value="RBP00422.1"/>
    <property type="molecule type" value="Genomic_DNA"/>
</dbReference>
<accession>A0A366EDG3</accession>
<gene>
    <name evidence="3" type="ORF">DES48_102184</name>
</gene>
<name>A0A366EDG3_9BACI</name>
<keyword evidence="4" id="KW-1185">Reference proteome</keyword>
<keyword evidence="2" id="KW-1133">Transmembrane helix</keyword>
<dbReference type="OrthoDB" id="1932566at2"/>
<organism evidence="3 4">
    <name type="scientific">Paraliobacillus ryukyuensis</name>
    <dbReference type="NCBI Taxonomy" id="200904"/>
    <lineage>
        <taxon>Bacteria</taxon>
        <taxon>Bacillati</taxon>
        <taxon>Bacillota</taxon>
        <taxon>Bacilli</taxon>
        <taxon>Bacillales</taxon>
        <taxon>Bacillaceae</taxon>
        <taxon>Paraliobacillus</taxon>
    </lineage>
</organism>
<keyword evidence="2" id="KW-0472">Membrane</keyword>
<proteinExistence type="predicted"/>
<evidence type="ECO:0000256" key="2">
    <source>
        <dbReference type="SAM" id="Phobius"/>
    </source>
</evidence>
<feature type="transmembrane region" description="Helical" evidence="2">
    <location>
        <begin position="7"/>
        <end position="27"/>
    </location>
</feature>
<evidence type="ECO:0000256" key="1">
    <source>
        <dbReference type="SAM" id="MobiDB-lite"/>
    </source>
</evidence>